<dbReference type="PROSITE" id="PS50110">
    <property type="entry name" value="RESPONSE_REGULATORY"/>
    <property type="match status" value="1"/>
</dbReference>
<dbReference type="Pfam" id="PF00072">
    <property type="entry name" value="Response_reg"/>
    <property type="match status" value="1"/>
</dbReference>
<accession>A0A4S1CJY6</accession>
<sequence>MTGRVLLVEDNERLCTMLRGVLEARGHEVRCATSGEAALALLQGERFDLLVLDLKLPGMSGVDLLRHVRRSAALKELPVVIMTGVFRGAGYAQAAAKLGVSAYLEKPFGRDDFLKAVDGALEQGPGGKELNRLLLELFRDGKSGTLELRGGTRVFVIGGEPASFSSPRFVPFLVLGSHLQRADLERFPPSRPGRLPLVEAGLLSYEELLEQSRLFLSRTLIEALVQKQAPRFDPELAAVELPLTPLCLPRLLHQAADAAPFNLAAYLARAGELFPMLTQAYFRLANLLNMGQEEIELLQQLGQGNTVRTILSGLDRPARGGAFLDMLAGMGMLSLNGAQASDQAPDFPQKRLFNRPIEEVAELQAATMSFEDLVDEVSDSIELVVGETGMAAPLSSSDIDFEQEVQRDYATIQDKNYYEIFGMTPGSFSFDALKEAYFAKTRQYSPEKFMQLSGAILGRAQDVLSHYANAYNTLSSVIAKERYDEMLNANTIGLGGKRDDELQARIQFQSGKVFLEMEDFGNAERALQDAYTLAPDDARTSAYLAWSIYKNPGNQRSAGALEKCRMLLTKSLQAERTAEAFAFRGWMLLDEGRDGLAEGEFQKALKLNAHDAHALAGMRLITERREAEKKGLFKRIFG</sequence>
<dbReference type="PROSITE" id="PS50005">
    <property type="entry name" value="TPR"/>
    <property type="match status" value="1"/>
</dbReference>
<dbReference type="PROSITE" id="PS50076">
    <property type="entry name" value="DNAJ_2"/>
    <property type="match status" value="1"/>
</dbReference>
<feature type="domain" description="Response regulatory" evidence="6">
    <location>
        <begin position="4"/>
        <end position="121"/>
    </location>
</feature>
<feature type="domain" description="J" evidence="5">
    <location>
        <begin position="416"/>
        <end position="487"/>
    </location>
</feature>
<dbReference type="AlphaFoldDB" id="A0A4S1CJY6"/>
<keyword evidence="1 3" id="KW-0597">Phosphoprotein</keyword>
<dbReference type="Proteomes" id="UP000306416">
    <property type="component" value="Unassembled WGS sequence"/>
</dbReference>
<dbReference type="Gene3D" id="1.10.287.110">
    <property type="entry name" value="DnaJ domain"/>
    <property type="match status" value="1"/>
</dbReference>
<dbReference type="PANTHER" id="PTHR44591">
    <property type="entry name" value="STRESS RESPONSE REGULATOR PROTEIN 1"/>
    <property type="match status" value="1"/>
</dbReference>
<dbReference type="InterPro" id="IPR011990">
    <property type="entry name" value="TPR-like_helical_dom_sf"/>
</dbReference>
<dbReference type="InterPro" id="IPR001623">
    <property type="entry name" value="DnaJ_domain"/>
</dbReference>
<evidence type="ECO:0000313" key="7">
    <source>
        <dbReference type="EMBL" id="TGU73997.1"/>
    </source>
</evidence>
<dbReference type="InterPro" id="IPR001789">
    <property type="entry name" value="Sig_transdc_resp-reg_receiver"/>
</dbReference>
<protein>
    <submittedName>
        <fullName evidence="7">Response regulator</fullName>
    </submittedName>
</protein>
<evidence type="ECO:0000313" key="8">
    <source>
        <dbReference type="Proteomes" id="UP000306416"/>
    </source>
</evidence>
<evidence type="ECO:0000259" key="5">
    <source>
        <dbReference type="PROSITE" id="PS50076"/>
    </source>
</evidence>
<proteinExistence type="predicted"/>
<dbReference type="InterPro" id="IPR050595">
    <property type="entry name" value="Bact_response_regulator"/>
</dbReference>
<dbReference type="SUPFAM" id="SSF48452">
    <property type="entry name" value="TPR-like"/>
    <property type="match status" value="1"/>
</dbReference>
<dbReference type="EMBL" id="SRSC01000001">
    <property type="protein sequence ID" value="TGU73997.1"/>
    <property type="molecule type" value="Genomic_DNA"/>
</dbReference>
<dbReference type="InterPro" id="IPR011006">
    <property type="entry name" value="CheY-like_superfamily"/>
</dbReference>
<dbReference type="InterPro" id="IPR036869">
    <property type="entry name" value="J_dom_sf"/>
</dbReference>
<organism evidence="7 8">
    <name type="scientific">Geomonas terrae</name>
    <dbReference type="NCBI Taxonomy" id="2562681"/>
    <lineage>
        <taxon>Bacteria</taxon>
        <taxon>Pseudomonadati</taxon>
        <taxon>Thermodesulfobacteriota</taxon>
        <taxon>Desulfuromonadia</taxon>
        <taxon>Geobacterales</taxon>
        <taxon>Geobacteraceae</taxon>
        <taxon>Geomonas</taxon>
    </lineage>
</organism>
<dbReference type="GO" id="GO:0000160">
    <property type="term" value="P:phosphorelay signal transduction system"/>
    <property type="evidence" value="ECO:0007669"/>
    <property type="project" value="UniProtKB-KW"/>
</dbReference>
<dbReference type="SUPFAM" id="SSF52172">
    <property type="entry name" value="CheY-like"/>
    <property type="match status" value="1"/>
</dbReference>
<feature type="repeat" description="TPR" evidence="4">
    <location>
        <begin position="504"/>
        <end position="537"/>
    </location>
</feature>
<dbReference type="RefSeq" id="WP_135868339.1">
    <property type="nucleotide sequence ID" value="NZ_SRSC01000001.1"/>
</dbReference>
<dbReference type="SMART" id="SM00448">
    <property type="entry name" value="REC"/>
    <property type="match status" value="1"/>
</dbReference>
<gene>
    <name evidence="7" type="ORF">E4633_00550</name>
</gene>
<keyword evidence="8" id="KW-1185">Reference proteome</keyword>
<dbReference type="CDD" id="cd00156">
    <property type="entry name" value="REC"/>
    <property type="match status" value="1"/>
</dbReference>
<keyword evidence="4" id="KW-0802">TPR repeat</keyword>
<evidence type="ECO:0000259" key="6">
    <source>
        <dbReference type="PROSITE" id="PS50110"/>
    </source>
</evidence>
<evidence type="ECO:0000256" key="1">
    <source>
        <dbReference type="ARBA" id="ARBA00022553"/>
    </source>
</evidence>
<dbReference type="SMART" id="SM00028">
    <property type="entry name" value="TPR"/>
    <property type="match status" value="2"/>
</dbReference>
<reference evidence="7 8" key="1">
    <citation type="submission" date="2019-04" db="EMBL/GenBank/DDBJ databases">
        <title>Geobacter oryzae sp. nov., ferric-reducing bacteria isolated from paddy soil.</title>
        <authorList>
            <person name="Xu Z."/>
            <person name="Masuda Y."/>
            <person name="Itoh H."/>
            <person name="Senoo K."/>
        </authorList>
    </citation>
    <scope>NUCLEOTIDE SEQUENCE [LARGE SCALE GENOMIC DNA]</scope>
    <source>
        <strain evidence="7 8">Red111</strain>
    </source>
</reference>
<evidence type="ECO:0000256" key="2">
    <source>
        <dbReference type="ARBA" id="ARBA00023012"/>
    </source>
</evidence>
<evidence type="ECO:0000256" key="4">
    <source>
        <dbReference type="PROSITE-ProRule" id="PRU00339"/>
    </source>
</evidence>
<keyword evidence="2" id="KW-0902">Two-component regulatory system</keyword>
<dbReference type="Gene3D" id="1.25.40.10">
    <property type="entry name" value="Tetratricopeptide repeat domain"/>
    <property type="match status" value="1"/>
</dbReference>
<dbReference type="Gene3D" id="3.40.50.2300">
    <property type="match status" value="1"/>
</dbReference>
<dbReference type="PANTHER" id="PTHR44591:SF14">
    <property type="entry name" value="PROTEIN PILG"/>
    <property type="match status" value="1"/>
</dbReference>
<dbReference type="InterPro" id="IPR019734">
    <property type="entry name" value="TPR_rpt"/>
</dbReference>
<dbReference type="SUPFAM" id="SSF46565">
    <property type="entry name" value="Chaperone J-domain"/>
    <property type="match status" value="1"/>
</dbReference>
<evidence type="ECO:0000256" key="3">
    <source>
        <dbReference type="PROSITE-ProRule" id="PRU00169"/>
    </source>
</evidence>
<feature type="modified residue" description="4-aspartylphosphate" evidence="3">
    <location>
        <position position="53"/>
    </location>
</feature>
<comment type="caution">
    <text evidence="7">The sequence shown here is derived from an EMBL/GenBank/DDBJ whole genome shotgun (WGS) entry which is preliminary data.</text>
</comment>
<name>A0A4S1CJY6_9BACT</name>